<evidence type="ECO:0000313" key="14">
    <source>
        <dbReference type="EMBL" id="CAI9919133.1"/>
    </source>
</evidence>
<evidence type="ECO:0000256" key="2">
    <source>
        <dbReference type="ARBA" id="ARBA00012836"/>
    </source>
</evidence>
<feature type="domain" description="Glutamyl/glutaminyl-tRNA synthetase class Ib catalytic" evidence="10">
    <location>
        <begin position="206"/>
        <end position="501"/>
    </location>
</feature>
<dbReference type="GO" id="GO:0005524">
    <property type="term" value="F:ATP binding"/>
    <property type="evidence" value="ECO:0007669"/>
    <property type="project" value="UniProtKB-KW"/>
</dbReference>
<proteinExistence type="inferred from homology"/>
<dbReference type="PRINTS" id="PR00987">
    <property type="entry name" value="TRNASYNTHGLU"/>
</dbReference>
<dbReference type="Gene3D" id="3.40.50.620">
    <property type="entry name" value="HUPs"/>
    <property type="match status" value="1"/>
</dbReference>
<evidence type="ECO:0000259" key="11">
    <source>
        <dbReference type="Pfam" id="PF03950"/>
    </source>
</evidence>
<evidence type="ECO:0000256" key="1">
    <source>
        <dbReference type="ARBA" id="ARBA00005594"/>
    </source>
</evidence>
<evidence type="ECO:0000256" key="7">
    <source>
        <dbReference type="ARBA" id="ARBA00023146"/>
    </source>
</evidence>
<keyword evidence="6 9" id="KW-0648">Protein biosynthesis</keyword>
<keyword evidence="7 9" id="KW-0030">Aminoacyl-tRNA synthetase</keyword>
<dbReference type="Pfam" id="PF20974">
    <property type="entry name" value="tRNA-synt_1c_C2"/>
    <property type="match status" value="1"/>
</dbReference>
<dbReference type="AlphaFoldDB" id="A0AA86NGY4"/>
<evidence type="ECO:0000259" key="13">
    <source>
        <dbReference type="Pfam" id="PF20974"/>
    </source>
</evidence>
<reference evidence="15 16" key="2">
    <citation type="submission" date="2024-07" db="EMBL/GenBank/DDBJ databases">
        <authorList>
            <person name="Akdeniz Z."/>
        </authorList>
    </citation>
    <scope>NUCLEOTIDE SEQUENCE [LARGE SCALE GENOMIC DNA]</scope>
</reference>
<keyword evidence="3 9" id="KW-0436">Ligase</keyword>
<feature type="domain" description="Glutaminyl-tRNA synthetase class Ib non-specific RNA-binding" evidence="12">
    <location>
        <begin position="24"/>
        <end position="114"/>
    </location>
</feature>
<dbReference type="InterPro" id="IPR050132">
    <property type="entry name" value="Gln/Glu-tRNA_Ligase"/>
</dbReference>
<feature type="domain" description="Glutamyl/glutaminyl-tRNA synthetase class Ib anti-codon binding" evidence="11">
    <location>
        <begin position="513"/>
        <end position="605"/>
    </location>
</feature>
<evidence type="ECO:0000259" key="10">
    <source>
        <dbReference type="Pfam" id="PF00749"/>
    </source>
</evidence>
<evidence type="ECO:0000256" key="8">
    <source>
        <dbReference type="ARBA" id="ARBA00048270"/>
    </source>
</evidence>
<evidence type="ECO:0000256" key="4">
    <source>
        <dbReference type="ARBA" id="ARBA00022741"/>
    </source>
</evidence>
<dbReference type="InterPro" id="IPR014729">
    <property type="entry name" value="Rossmann-like_a/b/a_fold"/>
</dbReference>
<dbReference type="PANTHER" id="PTHR43097">
    <property type="entry name" value="GLUTAMINE-TRNA LIGASE"/>
    <property type="match status" value="1"/>
</dbReference>
<protein>
    <recommendedName>
        <fullName evidence="2">glutamine--tRNA ligase</fullName>
        <ecNumber evidence="2">6.1.1.18</ecNumber>
    </recommendedName>
</protein>
<dbReference type="Pfam" id="PF00749">
    <property type="entry name" value="tRNA-synt_1c"/>
    <property type="match status" value="1"/>
</dbReference>
<reference evidence="14" key="1">
    <citation type="submission" date="2023-06" db="EMBL/GenBank/DDBJ databases">
        <authorList>
            <person name="Kurt Z."/>
        </authorList>
    </citation>
    <scope>NUCLEOTIDE SEQUENCE</scope>
</reference>
<evidence type="ECO:0000256" key="9">
    <source>
        <dbReference type="RuleBase" id="RU363037"/>
    </source>
</evidence>
<keyword evidence="4 9" id="KW-0547">Nucleotide-binding</keyword>
<dbReference type="InterPro" id="IPR000924">
    <property type="entry name" value="Glu/Gln-tRNA-synth"/>
</dbReference>
<keyword evidence="16" id="KW-1185">Reference proteome</keyword>
<dbReference type="InterPro" id="IPR007639">
    <property type="entry name" value="Gln-tRNA-synth_Ib_RNA-bd_N"/>
</dbReference>
<dbReference type="GO" id="GO:0004819">
    <property type="term" value="F:glutamine-tRNA ligase activity"/>
    <property type="evidence" value="ECO:0007669"/>
    <property type="project" value="UniProtKB-EC"/>
</dbReference>
<evidence type="ECO:0000256" key="3">
    <source>
        <dbReference type="ARBA" id="ARBA00022598"/>
    </source>
</evidence>
<dbReference type="PROSITE" id="PS00178">
    <property type="entry name" value="AA_TRNA_LIGASE_I"/>
    <property type="match status" value="1"/>
</dbReference>
<name>A0AA86NGY4_9EUKA</name>
<dbReference type="SUPFAM" id="SSF50715">
    <property type="entry name" value="Ribosomal protein L25-like"/>
    <property type="match status" value="1"/>
</dbReference>
<dbReference type="GO" id="GO:0005829">
    <property type="term" value="C:cytosol"/>
    <property type="evidence" value="ECO:0007669"/>
    <property type="project" value="TreeGrafter"/>
</dbReference>
<dbReference type="SUPFAM" id="SSF52374">
    <property type="entry name" value="Nucleotidylyl transferase"/>
    <property type="match status" value="1"/>
</dbReference>
<dbReference type="InterPro" id="IPR011035">
    <property type="entry name" value="Ribosomal_bL25/Gln-tRNA_synth"/>
</dbReference>
<dbReference type="FunFam" id="3.40.50.620:FF:000037">
    <property type="entry name" value="Glutamine--tRNA ligase cytoplasmic"/>
    <property type="match status" value="1"/>
</dbReference>
<evidence type="ECO:0000256" key="6">
    <source>
        <dbReference type="ARBA" id="ARBA00022917"/>
    </source>
</evidence>
<gene>
    <name evidence="15" type="ORF">HINF_LOCUS4342</name>
    <name evidence="14" type="ORF">HINF_LOCUS6778</name>
</gene>
<dbReference type="InterPro" id="IPR020056">
    <property type="entry name" value="Rbsml_bL25/Gln-tRNA_synth_N"/>
</dbReference>
<dbReference type="InterPro" id="IPR020059">
    <property type="entry name" value="Glu/Gln-tRNA-synth_Ib_codon-bd"/>
</dbReference>
<dbReference type="GO" id="GO:0006425">
    <property type="term" value="P:glutaminyl-tRNA aminoacylation"/>
    <property type="evidence" value="ECO:0007669"/>
    <property type="project" value="InterPro"/>
</dbReference>
<dbReference type="EMBL" id="CAXDID020000008">
    <property type="protein sequence ID" value="CAL5977524.1"/>
    <property type="molecule type" value="Genomic_DNA"/>
</dbReference>
<feature type="domain" description="tRNA synthetases class I (E and Q) anti-codon binding" evidence="13">
    <location>
        <begin position="633"/>
        <end position="711"/>
    </location>
</feature>
<dbReference type="Pfam" id="PF04558">
    <property type="entry name" value="tRNA_synt_1c_R1"/>
    <property type="match status" value="1"/>
</dbReference>
<dbReference type="InterPro" id="IPR049437">
    <property type="entry name" value="tRNA-synt_1c_C2"/>
</dbReference>
<comment type="catalytic activity">
    <reaction evidence="8">
        <text>tRNA(Gln) + L-glutamine + ATP = L-glutaminyl-tRNA(Gln) + AMP + diphosphate</text>
        <dbReference type="Rhea" id="RHEA:20121"/>
        <dbReference type="Rhea" id="RHEA-COMP:9662"/>
        <dbReference type="Rhea" id="RHEA-COMP:9681"/>
        <dbReference type="ChEBI" id="CHEBI:30616"/>
        <dbReference type="ChEBI" id="CHEBI:33019"/>
        <dbReference type="ChEBI" id="CHEBI:58359"/>
        <dbReference type="ChEBI" id="CHEBI:78442"/>
        <dbReference type="ChEBI" id="CHEBI:78521"/>
        <dbReference type="ChEBI" id="CHEBI:456215"/>
        <dbReference type="EC" id="6.1.1.18"/>
    </reaction>
</comment>
<dbReference type="EMBL" id="CATOUU010000171">
    <property type="protein sequence ID" value="CAI9919133.1"/>
    <property type="molecule type" value="Genomic_DNA"/>
</dbReference>
<accession>A0AA86NGY4</accession>
<dbReference type="NCBIfam" id="TIGR00440">
    <property type="entry name" value="glnS"/>
    <property type="match status" value="1"/>
</dbReference>
<comment type="similarity">
    <text evidence="1 9">Belongs to the class-I aminoacyl-tRNA synthetase family.</text>
</comment>
<evidence type="ECO:0000313" key="16">
    <source>
        <dbReference type="Proteomes" id="UP001642409"/>
    </source>
</evidence>
<dbReference type="PANTHER" id="PTHR43097:SF4">
    <property type="entry name" value="GLUTAMINE--TRNA LIGASE"/>
    <property type="match status" value="1"/>
</dbReference>
<comment type="caution">
    <text evidence="14">The sequence shown here is derived from an EMBL/GenBank/DDBJ whole genome shotgun (WGS) entry which is preliminary data.</text>
</comment>
<sequence length="731" mass="84367">MSEPVAAKPVKKTTFDKTREQLSLPEGTYTSGQESCFNVIAKKLPKSAIPHTAEICNLVLSLNLNLKQVEAGMYFLAANAFELAAFKTACGVGVTYTPEEIEAFITDAVQKNPTAENFKILSIVSKQFPWAEAQKLQAFVQKACENRVVQKEEKAEKVQKAAIPEGPTLMPLEQVYDIIPKCNRYEQLPEEQAKHEAFLKSINATILTRFPPEPNGYLHLGHAKSMFVNFGYAKLRGGKTYLRLDDTNPEKENEEYVEKIKEMCKWLGHEIFQITHASDYFQRLYDIAEDLIVKGHCYVDNQTPEQVAEFREKKMDPPCRFRPAEESLKLFREMRMGLWAEGTITLRMKIDMKNANPNMRDPIAYRIKFHDHQQSGDKWCIYPSYDYTHCLNDAFENITHSVCTLEFNIRRESYDWLTHIVGGYRPMQWEFSRLNITNTVMSKRRLLRLVNENFVNGWDDPRMPTLVGLRRRGFTPSVINQFCQLVGVSRNDQFIDYGLLEYVARQEFERTNDRAMAVLDPIKIELADYKEDKEIEYPLHPADASKGMQKIKFGKTFFIELSAFMNGNATPDFMELALDQPCALRYGPAIYVKEVVTEKNGQIKIIATHSWDADEKQKLFKAMKAQKKTLLHLHWISENDSRVAEVRLYDVLFKSRDPMEVEDWIADMNPNSLIVKDKARVPKYVAEAGTQKDGAQYKMFQFERLGFFVVDEQSSNKKLIFNRTVALKSSF</sequence>
<evidence type="ECO:0000259" key="12">
    <source>
        <dbReference type="Pfam" id="PF04558"/>
    </source>
</evidence>
<organism evidence="14">
    <name type="scientific">Hexamita inflata</name>
    <dbReference type="NCBI Taxonomy" id="28002"/>
    <lineage>
        <taxon>Eukaryota</taxon>
        <taxon>Metamonada</taxon>
        <taxon>Diplomonadida</taxon>
        <taxon>Hexamitidae</taxon>
        <taxon>Hexamitinae</taxon>
        <taxon>Hexamita</taxon>
    </lineage>
</organism>
<dbReference type="EC" id="6.1.1.18" evidence="2"/>
<dbReference type="Proteomes" id="UP001642409">
    <property type="component" value="Unassembled WGS sequence"/>
</dbReference>
<evidence type="ECO:0000256" key="5">
    <source>
        <dbReference type="ARBA" id="ARBA00022840"/>
    </source>
</evidence>
<keyword evidence="5 9" id="KW-0067">ATP-binding</keyword>
<dbReference type="InterPro" id="IPR001412">
    <property type="entry name" value="aa-tRNA-synth_I_CS"/>
</dbReference>
<dbReference type="Pfam" id="PF03950">
    <property type="entry name" value="tRNA-synt_1c_C"/>
    <property type="match status" value="1"/>
</dbReference>
<dbReference type="Gene3D" id="2.40.240.10">
    <property type="entry name" value="Ribosomal Protein L25, Chain P"/>
    <property type="match status" value="2"/>
</dbReference>
<dbReference type="InterPro" id="IPR020058">
    <property type="entry name" value="Glu/Gln-tRNA-synth_Ib_cat-dom"/>
</dbReference>
<evidence type="ECO:0000313" key="15">
    <source>
        <dbReference type="EMBL" id="CAL5977524.1"/>
    </source>
</evidence>
<dbReference type="InterPro" id="IPR004514">
    <property type="entry name" value="Gln-tRNA-synth"/>
</dbReference>